<feature type="non-terminal residue" evidence="2">
    <location>
        <position position="213"/>
    </location>
</feature>
<proteinExistence type="predicted"/>
<protein>
    <submittedName>
        <fullName evidence="2">Glutamate carboxypeptidase 2-like</fullName>
    </submittedName>
</protein>
<sequence length="213" mass="23175">VKHAEMFGALGMILYSDPADYATDGATDVYPDSWWLPGTGVQRGTLWINSGDPLTPGYPSLDSAYREEGDIDGLPNIPVHPIGYNDAVEILRQIDGDKAPASWQGKLDTVYNIGPQMKNNSYVTLEVHNVQRRNYTYTTVGYIKGSLEPGKSTENCGYIKGSLEPGKSTEHCGYIKGSLEPGKSTENCGYIKGSLEPGKSTENCGYIQISLEP</sequence>
<name>A0ABM0MKW1_SACKO</name>
<gene>
    <name evidence="2" type="primary">LOC102801494</name>
</gene>
<keyword evidence="1" id="KW-1185">Reference proteome</keyword>
<dbReference type="InterPro" id="IPR039373">
    <property type="entry name" value="Peptidase_M28B"/>
</dbReference>
<dbReference type="RefSeq" id="XP_006820652.1">
    <property type="nucleotide sequence ID" value="XM_006820589.1"/>
</dbReference>
<evidence type="ECO:0000313" key="2">
    <source>
        <dbReference type="RefSeq" id="XP_006820652.1"/>
    </source>
</evidence>
<dbReference type="Gene3D" id="3.50.30.30">
    <property type="match status" value="1"/>
</dbReference>
<dbReference type="SUPFAM" id="SSF52025">
    <property type="entry name" value="PA domain"/>
    <property type="match status" value="1"/>
</dbReference>
<dbReference type="InterPro" id="IPR046450">
    <property type="entry name" value="PA_dom_sf"/>
</dbReference>
<reference evidence="2" key="1">
    <citation type="submission" date="2025-08" db="UniProtKB">
        <authorList>
            <consortium name="RefSeq"/>
        </authorList>
    </citation>
    <scope>IDENTIFICATION</scope>
    <source>
        <tissue evidence="2">Testes</tissue>
    </source>
</reference>
<dbReference type="PANTHER" id="PTHR10404:SF77">
    <property type="entry name" value="GLUTAMATE CARBOXYPEPTIDASE 2 HOMOLOG"/>
    <property type="match status" value="1"/>
</dbReference>
<dbReference type="GeneID" id="102801494"/>
<dbReference type="Proteomes" id="UP000694865">
    <property type="component" value="Unplaced"/>
</dbReference>
<accession>A0ABM0MKW1</accession>
<evidence type="ECO:0000313" key="1">
    <source>
        <dbReference type="Proteomes" id="UP000694865"/>
    </source>
</evidence>
<dbReference type="Gene3D" id="3.40.630.10">
    <property type="entry name" value="Zn peptidases"/>
    <property type="match status" value="1"/>
</dbReference>
<organism evidence="1 2">
    <name type="scientific">Saccoglossus kowalevskii</name>
    <name type="common">Acorn worm</name>
    <dbReference type="NCBI Taxonomy" id="10224"/>
    <lineage>
        <taxon>Eukaryota</taxon>
        <taxon>Metazoa</taxon>
        <taxon>Hemichordata</taxon>
        <taxon>Enteropneusta</taxon>
        <taxon>Harrimaniidae</taxon>
        <taxon>Saccoglossus</taxon>
    </lineage>
</organism>
<feature type="non-terminal residue" evidence="2">
    <location>
        <position position="1"/>
    </location>
</feature>
<dbReference type="PANTHER" id="PTHR10404">
    <property type="entry name" value="N-ACETYLATED-ALPHA-LINKED ACIDIC DIPEPTIDASE"/>
    <property type="match status" value="1"/>
</dbReference>